<reference evidence="2" key="1">
    <citation type="journal article" date="2013" name="Science">
        <title>The Amborella genome and the evolution of flowering plants.</title>
        <authorList>
            <consortium name="Amborella Genome Project"/>
        </authorList>
    </citation>
    <scope>NUCLEOTIDE SEQUENCE [LARGE SCALE GENOMIC DNA]</scope>
</reference>
<evidence type="ECO:0000313" key="1">
    <source>
        <dbReference type="EMBL" id="ERN00021.1"/>
    </source>
</evidence>
<gene>
    <name evidence="1" type="ORF">AMTR_s00105p00032100</name>
</gene>
<keyword evidence="2" id="KW-1185">Reference proteome</keyword>
<dbReference type="EMBL" id="KI394961">
    <property type="protein sequence ID" value="ERN00021.1"/>
    <property type="molecule type" value="Genomic_DNA"/>
</dbReference>
<evidence type="ECO:0000313" key="2">
    <source>
        <dbReference type="Proteomes" id="UP000017836"/>
    </source>
</evidence>
<dbReference type="Gramene" id="ERN00021">
    <property type="protein sequence ID" value="ERN00021"/>
    <property type="gene ID" value="AMTR_s00105p00032100"/>
</dbReference>
<protein>
    <submittedName>
        <fullName evidence="1">Uncharacterized protein</fullName>
    </submittedName>
</protein>
<dbReference type="HOGENOM" id="CLU_2240257_0_0_1"/>
<sequence length="105" mass="12244">MGTHVMKTINESLIKTGERSTESSKRSRNVYHEFNDGILPLYIIAQIFKGELVVAMVECHEWWIIKYGDMLLKLSNYQLLISQENEELIFFVRPLLASKFMMSSL</sequence>
<accession>W1NXL7</accession>
<dbReference type="eggNOG" id="KOG4698">
    <property type="taxonomic scope" value="Eukaryota"/>
</dbReference>
<organism evidence="1 2">
    <name type="scientific">Amborella trichopoda</name>
    <dbReference type="NCBI Taxonomy" id="13333"/>
    <lineage>
        <taxon>Eukaryota</taxon>
        <taxon>Viridiplantae</taxon>
        <taxon>Streptophyta</taxon>
        <taxon>Embryophyta</taxon>
        <taxon>Tracheophyta</taxon>
        <taxon>Spermatophyta</taxon>
        <taxon>Magnoliopsida</taxon>
        <taxon>Amborellales</taxon>
        <taxon>Amborellaceae</taxon>
        <taxon>Amborella</taxon>
    </lineage>
</organism>
<dbReference type="AlphaFoldDB" id="W1NXL7"/>
<dbReference type="Proteomes" id="UP000017836">
    <property type="component" value="Unassembled WGS sequence"/>
</dbReference>
<name>W1NXL7_AMBTC</name>
<proteinExistence type="predicted"/>